<dbReference type="InterPro" id="IPR011214">
    <property type="entry name" value="UCP020967"/>
</dbReference>
<dbReference type="Pfam" id="PF15609">
    <property type="entry name" value="PRTase_2"/>
    <property type="match status" value="1"/>
</dbReference>
<evidence type="ECO:0000313" key="4">
    <source>
        <dbReference type="Proteomes" id="UP000612585"/>
    </source>
</evidence>
<comment type="caution">
    <text evidence="3">The sequence shown here is derived from an EMBL/GenBank/DDBJ whole genome shotgun (WGS) entry which is preliminary data.</text>
</comment>
<proteinExistence type="predicted"/>
<dbReference type="SUPFAM" id="SSF53271">
    <property type="entry name" value="PRTase-like"/>
    <property type="match status" value="1"/>
</dbReference>
<gene>
    <name evidence="3" type="ORF">Vau01_080960</name>
</gene>
<evidence type="ECO:0000313" key="3">
    <source>
        <dbReference type="EMBL" id="GIJ60580.1"/>
    </source>
</evidence>
<dbReference type="EMBL" id="BOPG01000057">
    <property type="protein sequence ID" value="GIJ60580.1"/>
    <property type="molecule type" value="Genomic_DNA"/>
</dbReference>
<dbReference type="Gene3D" id="3.40.50.2020">
    <property type="match status" value="1"/>
</dbReference>
<feature type="domain" description="TRSP" evidence="1">
    <location>
        <begin position="311"/>
        <end position="445"/>
    </location>
</feature>
<sequence length="457" mass="48114">MPRAFPLFISGKQSMTEHLTRWVGEHLDVTLVDPPGADGIRLGDLAGLAVRRNPKRAHLVVSKVLGKHIPTDPRLVYASARLLGDRAAEALGGHPGRAAWGPFVAALRGDREELAKCVGPADPGTPVPVPPLVFGFAETATALGHAVSDSFAGARYLHSTRRAVPGFTPAGTFDESHSHATEHLLLPADPGWLSDPAPVVLVDDELTTGRTAAATIRALHRLRPRDRYVVAALLDLRTEADRPVLADLAAELGTRIDVVSLANGEVDLPADVLERGTALVSRLAPAHPTASAPNGTAPKRIDADWPAGLPEGGRHGFAAEHRTGLGAAVDTLAAEVAGGLPDGRILVLGSEELMYTPLRLALALTGYREHVRYTSTTRSPVLPVDDPGYAVRTSLRFASPEPDPDGKPRFVNNVEGAGFDGIVLVLDRAADTPSLWGAGGLVEALRPVTGSLNVVVL</sequence>
<dbReference type="CDD" id="cd06223">
    <property type="entry name" value="PRTases_typeI"/>
    <property type="match status" value="1"/>
</dbReference>
<dbReference type="Pfam" id="PF12500">
    <property type="entry name" value="TRSP"/>
    <property type="match status" value="1"/>
</dbReference>
<keyword evidence="4" id="KW-1185">Reference proteome</keyword>
<reference evidence="3" key="1">
    <citation type="submission" date="2021-01" db="EMBL/GenBank/DDBJ databases">
        <title>Whole genome shotgun sequence of Virgisporangium aurantiacum NBRC 16421.</title>
        <authorList>
            <person name="Komaki H."/>
            <person name="Tamura T."/>
        </authorList>
    </citation>
    <scope>NUCLEOTIDE SEQUENCE</scope>
    <source>
        <strain evidence="3">NBRC 16421</strain>
    </source>
</reference>
<evidence type="ECO:0008006" key="5">
    <source>
        <dbReference type="Google" id="ProtNLM"/>
    </source>
</evidence>
<dbReference type="InterPro" id="IPR029057">
    <property type="entry name" value="PRTase-like"/>
</dbReference>
<protein>
    <recommendedName>
        <fullName evidence="5">TRSP domain C terminus to PRTase_2</fullName>
    </recommendedName>
</protein>
<name>A0A8J4E389_9ACTN</name>
<evidence type="ECO:0000259" key="2">
    <source>
        <dbReference type="Pfam" id="PF15609"/>
    </source>
</evidence>
<evidence type="ECO:0000259" key="1">
    <source>
        <dbReference type="Pfam" id="PF12500"/>
    </source>
</evidence>
<dbReference type="InterPro" id="IPR000836">
    <property type="entry name" value="PRTase_dom"/>
</dbReference>
<feature type="domain" description="Orotate phosphoribosyltransferase-like" evidence="2">
    <location>
        <begin position="45"/>
        <end position="265"/>
    </location>
</feature>
<accession>A0A8J4E389</accession>
<dbReference type="InterPro" id="IPR041688">
    <property type="entry name" value="PRTase_2"/>
</dbReference>
<organism evidence="3 4">
    <name type="scientific">Virgisporangium aurantiacum</name>
    <dbReference type="NCBI Taxonomy" id="175570"/>
    <lineage>
        <taxon>Bacteria</taxon>
        <taxon>Bacillati</taxon>
        <taxon>Actinomycetota</taxon>
        <taxon>Actinomycetes</taxon>
        <taxon>Micromonosporales</taxon>
        <taxon>Micromonosporaceae</taxon>
        <taxon>Virgisporangium</taxon>
    </lineage>
</organism>
<dbReference type="Proteomes" id="UP000612585">
    <property type="component" value="Unassembled WGS sequence"/>
</dbReference>
<dbReference type="InterPro" id="IPR022537">
    <property type="entry name" value="TRSP_dom"/>
</dbReference>
<dbReference type="PIRSF" id="PIRSF020967">
    <property type="entry name" value="UCP020967"/>
    <property type="match status" value="1"/>
</dbReference>
<dbReference type="AlphaFoldDB" id="A0A8J4E389"/>